<name>A0ABP1DIS5_9APHY</name>
<dbReference type="EMBL" id="OZ037947">
    <property type="protein sequence ID" value="CAL1707721.1"/>
    <property type="molecule type" value="Genomic_DNA"/>
</dbReference>
<protein>
    <submittedName>
        <fullName evidence="2">Uncharacterized protein</fullName>
    </submittedName>
</protein>
<evidence type="ECO:0000256" key="1">
    <source>
        <dbReference type="SAM" id="Phobius"/>
    </source>
</evidence>
<reference evidence="3" key="1">
    <citation type="submission" date="2024-04" db="EMBL/GenBank/DDBJ databases">
        <authorList>
            <person name="Shaw F."/>
            <person name="Minotto A."/>
        </authorList>
    </citation>
    <scope>NUCLEOTIDE SEQUENCE [LARGE SCALE GENOMIC DNA]</scope>
</reference>
<dbReference type="Proteomes" id="UP001497453">
    <property type="component" value="Chromosome 4"/>
</dbReference>
<keyword evidence="1" id="KW-0472">Membrane</keyword>
<feature type="transmembrane region" description="Helical" evidence="1">
    <location>
        <begin position="74"/>
        <end position="95"/>
    </location>
</feature>
<gene>
    <name evidence="2" type="ORF">GFSPODELE1_LOCUS6504</name>
</gene>
<keyword evidence="1" id="KW-1133">Transmembrane helix</keyword>
<accession>A0ABP1DIS5</accession>
<keyword evidence="1" id="KW-0812">Transmembrane</keyword>
<proteinExistence type="predicted"/>
<evidence type="ECO:0000313" key="3">
    <source>
        <dbReference type="Proteomes" id="UP001497453"/>
    </source>
</evidence>
<sequence>MSKQVAVAWPAHYEDARIYIWGFGVYASGTAALAICKPHIVFKLVEPPLYVADKYLGIAPVHPPVTIEEFRANAFAWAFVFAIGGIYLVFGGPFWNRGGKMLLEAGLFTRLIYVVTVYALCFFTEYGTNLAFVVATSDLLSVLLTKRALKASWVDLIFGRKVKQVPVGNSSR</sequence>
<organism evidence="2 3">
    <name type="scientific">Somion occarium</name>
    <dbReference type="NCBI Taxonomy" id="3059160"/>
    <lineage>
        <taxon>Eukaryota</taxon>
        <taxon>Fungi</taxon>
        <taxon>Dikarya</taxon>
        <taxon>Basidiomycota</taxon>
        <taxon>Agaricomycotina</taxon>
        <taxon>Agaricomycetes</taxon>
        <taxon>Polyporales</taxon>
        <taxon>Cerrenaceae</taxon>
        <taxon>Somion</taxon>
    </lineage>
</organism>
<keyword evidence="3" id="KW-1185">Reference proteome</keyword>
<evidence type="ECO:0000313" key="2">
    <source>
        <dbReference type="EMBL" id="CAL1707721.1"/>
    </source>
</evidence>